<proteinExistence type="inferred from homology"/>
<name>A0A387BZ58_9MICO</name>
<reference evidence="3 4" key="1">
    <citation type="submission" date="2018-09" db="EMBL/GenBank/DDBJ databases">
        <title>Genome sequencing of strain 2DFW10M-5.</title>
        <authorList>
            <person name="Heo J."/>
            <person name="Kim S.-J."/>
            <person name="Kwon S.-W."/>
        </authorList>
    </citation>
    <scope>NUCLEOTIDE SEQUENCE [LARGE SCALE GENOMIC DNA]</scope>
    <source>
        <strain evidence="3 4">2DFW10M-5</strain>
    </source>
</reference>
<dbReference type="PANTHER" id="PTHR43236">
    <property type="entry name" value="ANTITOXIN HIGA1"/>
    <property type="match status" value="1"/>
</dbReference>
<dbReference type="PANTHER" id="PTHR43236:SF1">
    <property type="entry name" value="BLL7220 PROTEIN"/>
    <property type="match status" value="1"/>
</dbReference>
<accession>A0A387BZ58</accession>
<dbReference type="Proteomes" id="UP000275069">
    <property type="component" value="Chromosome"/>
</dbReference>
<dbReference type="RefSeq" id="WP_120789143.1">
    <property type="nucleotide sequence ID" value="NZ_CP032624.1"/>
</dbReference>
<dbReference type="Pfam" id="PF01381">
    <property type="entry name" value="HTH_3"/>
    <property type="match status" value="1"/>
</dbReference>
<dbReference type="AlphaFoldDB" id="A0A387BZ58"/>
<organism evidence="3 4">
    <name type="scientific">Gryllotalpicola protaetiae</name>
    <dbReference type="NCBI Taxonomy" id="2419771"/>
    <lineage>
        <taxon>Bacteria</taxon>
        <taxon>Bacillati</taxon>
        <taxon>Actinomycetota</taxon>
        <taxon>Actinomycetes</taxon>
        <taxon>Micrococcales</taxon>
        <taxon>Microbacteriaceae</taxon>
        <taxon>Gryllotalpicola</taxon>
    </lineage>
</organism>
<dbReference type="SUPFAM" id="SSF47413">
    <property type="entry name" value="lambda repressor-like DNA-binding domains"/>
    <property type="match status" value="1"/>
</dbReference>
<dbReference type="Gene3D" id="1.10.10.2910">
    <property type="match status" value="1"/>
</dbReference>
<dbReference type="Pfam" id="PF06114">
    <property type="entry name" value="Peptidase_M78"/>
    <property type="match status" value="1"/>
</dbReference>
<dbReference type="EMBL" id="CP032624">
    <property type="protein sequence ID" value="AYG03611.1"/>
    <property type="molecule type" value="Genomic_DNA"/>
</dbReference>
<dbReference type="InterPro" id="IPR010982">
    <property type="entry name" value="Lambda_DNA-bd_dom_sf"/>
</dbReference>
<dbReference type="KEGG" id="gry:D7I44_08740"/>
<dbReference type="OrthoDB" id="9794834at2"/>
<evidence type="ECO:0000259" key="2">
    <source>
        <dbReference type="PROSITE" id="PS50943"/>
    </source>
</evidence>
<evidence type="ECO:0000313" key="4">
    <source>
        <dbReference type="Proteomes" id="UP000275069"/>
    </source>
</evidence>
<protein>
    <submittedName>
        <fullName evidence="3">ImmA/IrrE family metallo-endopeptidase</fullName>
    </submittedName>
</protein>
<keyword evidence="4" id="KW-1185">Reference proteome</keyword>
<sequence length="360" mass="40163">MSYFAPDYAVAPGETIQEWLDENSMTQAELADRIDLSKKTLNQIIKGIAPLSQDTALKLEAVTRIPARTWNALESQYRGDLARNDARAALERQLDFLDELPLPALRKSGVITSSARSPEVLQEVYSFFGVANTEAWRRLWESPAAAFRQSTAFAAKPGAVAAWLRLGELASKTVESKPFNKELLRQNIPAIRALATKSDPSEFLPQLEQLTRDAGVVVLFVPDVQGTRCSGATRWIDDRPVIQLSLRHKSDDQLWFTLLHEIAHVLLHGKRDAFITGDYASEELQHKESEANEFAADTLIPKRYQPELPLLVSLQQARDFAAKIETSPGVVVGRLQHTKIWAYSKGNGLKVKYEFAPAAD</sequence>
<evidence type="ECO:0000313" key="3">
    <source>
        <dbReference type="EMBL" id="AYG03611.1"/>
    </source>
</evidence>
<evidence type="ECO:0000256" key="1">
    <source>
        <dbReference type="ARBA" id="ARBA00007227"/>
    </source>
</evidence>
<dbReference type="GO" id="GO:0003677">
    <property type="term" value="F:DNA binding"/>
    <property type="evidence" value="ECO:0007669"/>
    <property type="project" value="InterPro"/>
</dbReference>
<dbReference type="CDD" id="cd00093">
    <property type="entry name" value="HTH_XRE"/>
    <property type="match status" value="1"/>
</dbReference>
<dbReference type="InterPro" id="IPR052345">
    <property type="entry name" value="Rad_response_metalloprotease"/>
</dbReference>
<comment type="similarity">
    <text evidence="1">Belongs to the short-chain fatty acyl-CoA assimilation regulator (ScfR) family.</text>
</comment>
<feature type="domain" description="HTH cro/C1-type" evidence="2">
    <location>
        <begin position="16"/>
        <end position="70"/>
    </location>
</feature>
<dbReference type="PROSITE" id="PS50943">
    <property type="entry name" value="HTH_CROC1"/>
    <property type="match status" value="1"/>
</dbReference>
<dbReference type="Gene3D" id="1.10.260.40">
    <property type="entry name" value="lambda repressor-like DNA-binding domains"/>
    <property type="match status" value="1"/>
</dbReference>
<dbReference type="InterPro" id="IPR001387">
    <property type="entry name" value="Cro/C1-type_HTH"/>
</dbReference>
<dbReference type="InterPro" id="IPR010359">
    <property type="entry name" value="IrrE_HExxH"/>
</dbReference>
<gene>
    <name evidence="3" type="ORF">D7I44_08740</name>
</gene>
<dbReference type="SMART" id="SM00530">
    <property type="entry name" value="HTH_XRE"/>
    <property type="match status" value="1"/>
</dbReference>